<accession>A0A5Q2N3X2</accession>
<gene>
    <name evidence="1" type="ORF">FTV88_1904</name>
</gene>
<sequence length="37" mass="4077">MTVHKGYVGCKISDDPDAESPEVCPLEFVDTCEDCED</sequence>
<evidence type="ECO:0000313" key="2">
    <source>
        <dbReference type="Proteomes" id="UP000366051"/>
    </source>
</evidence>
<evidence type="ECO:0000313" key="1">
    <source>
        <dbReference type="EMBL" id="QGG48002.1"/>
    </source>
</evidence>
<organism evidence="1 2">
    <name type="scientific">Heliorestis convoluta</name>
    <dbReference type="NCBI Taxonomy" id="356322"/>
    <lineage>
        <taxon>Bacteria</taxon>
        <taxon>Bacillati</taxon>
        <taxon>Bacillota</taxon>
        <taxon>Clostridia</taxon>
        <taxon>Eubacteriales</taxon>
        <taxon>Heliobacteriaceae</taxon>
        <taxon>Heliorestis</taxon>
    </lineage>
</organism>
<name>A0A5Q2N3X2_9FIRM</name>
<dbReference type="Proteomes" id="UP000366051">
    <property type="component" value="Chromosome"/>
</dbReference>
<dbReference type="KEGG" id="hcv:FTV88_1904"/>
<keyword evidence="2" id="KW-1185">Reference proteome</keyword>
<dbReference type="EMBL" id="CP045875">
    <property type="protein sequence ID" value="QGG48002.1"/>
    <property type="molecule type" value="Genomic_DNA"/>
</dbReference>
<dbReference type="AlphaFoldDB" id="A0A5Q2N3X2"/>
<reference evidence="2" key="1">
    <citation type="submission" date="2019-11" db="EMBL/GenBank/DDBJ databases">
        <title>Genome sequence of Heliorestis convoluta strain HH, an alkaliphilic and minimalistic phototrophic bacterium from a soda lake in Egypt.</title>
        <authorList>
            <person name="Dewey E.D."/>
            <person name="Stokes L.M."/>
            <person name="Burchell B.M."/>
            <person name="Shaffer K.N."/>
            <person name="Huntington A.M."/>
            <person name="Baker J.M."/>
            <person name="Nadendla S."/>
            <person name="Giglio M.G."/>
            <person name="Touchman J.W."/>
            <person name="Blankenship R.E."/>
            <person name="Madigan M.T."/>
            <person name="Sattley W.M."/>
        </authorList>
    </citation>
    <scope>NUCLEOTIDE SEQUENCE [LARGE SCALE GENOMIC DNA]</scope>
    <source>
        <strain evidence="2">HH</strain>
    </source>
</reference>
<proteinExistence type="predicted"/>
<protein>
    <submittedName>
        <fullName evidence="1">Uncharacterized protein</fullName>
    </submittedName>
</protein>